<evidence type="ECO:0000313" key="1">
    <source>
        <dbReference type="EMBL" id="AFK48982.1"/>
    </source>
</evidence>
<proteinExistence type="evidence at transcript level"/>
<accession>I3T8Z0</accession>
<sequence>MVTSSISCFEDIEGNGSSKCLLCSSKALAFCSNCCYIRDSSWFSWDCEVSNISNIASD</sequence>
<protein>
    <submittedName>
        <fullName evidence="1">Uncharacterized protein</fullName>
    </submittedName>
</protein>
<name>I3T8Z0_MEDTR</name>
<dbReference type="AlphaFoldDB" id="I3T8Z0"/>
<reference evidence="1" key="1">
    <citation type="submission" date="2012-05" db="EMBL/GenBank/DDBJ databases">
        <authorList>
            <person name="Krishnakumar V."/>
            <person name="Cheung F."/>
            <person name="Xiao Y."/>
            <person name="Chan A."/>
            <person name="Moskal W.A."/>
            <person name="Town C.D."/>
        </authorList>
    </citation>
    <scope>NUCLEOTIDE SEQUENCE</scope>
</reference>
<dbReference type="EMBL" id="BT149188">
    <property type="protein sequence ID" value="AFK48982.1"/>
    <property type="molecule type" value="mRNA"/>
</dbReference>
<organism evidence="1">
    <name type="scientific">Medicago truncatula</name>
    <name type="common">Barrel medic</name>
    <name type="synonym">Medicago tribuloides</name>
    <dbReference type="NCBI Taxonomy" id="3880"/>
    <lineage>
        <taxon>Eukaryota</taxon>
        <taxon>Viridiplantae</taxon>
        <taxon>Streptophyta</taxon>
        <taxon>Embryophyta</taxon>
        <taxon>Tracheophyta</taxon>
        <taxon>Spermatophyta</taxon>
        <taxon>Magnoliopsida</taxon>
        <taxon>eudicotyledons</taxon>
        <taxon>Gunneridae</taxon>
        <taxon>Pentapetalae</taxon>
        <taxon>rosids</taxon>
        <taxon>fabids</taxon>
        <taxon>Fabales</taxon>
        <taxon>Fabaceae</taxon>
        <taxon>Papilionoideae</taxon>
        <taxon>50 kb inversion clade</taxon>
        <taxon>NPAAA clade</taxon>
        <taxon>Hologalegina</taxon>
        <taxon>IRL clade</taxon>
        <taxon>Trifolieae</taxon>
        <taxon>Medicago</taxon>
    </lineage>
</organism>